<keyword evidence="10" id="KW-1185">Reference proteome</keyword>
<dbReference type="STRING" id="1198029.A0A1U7LI77"/>
<evidence type="ECO:0000256" key="1">
    <source>
        <dbReference type="ARBA" id="ARBA00004123"/>
    </source>
</evidence>
<dbReference type="AlphaFoldDB" id="A0A1U7LI77"/>
<organism evidence="9 10">
    <name type="scientific">Neolecta irregularis (strain DAH-3)</name>
    <dbReference type="NCBI Taxonomy" id="1198029"/>
    <lineage>
        <taxon>Eukaryota</taxon>
        <taxon>Fungi</taxon>
        <taxon>Dikarya</taxon>
        <taxon>Ascomycota</taxon>
        <taxon>Taphrinomycotina</taxon>
        <taxon>Neolectales</taxon>
        <taxon>Neolectaceae</taxon>
        <taxon>Neolecta</taxon>
    </lineage>
</organism>
<evidence type="ECO:0000256" key="3">
    <source>
        <dbReference type="ARBA" id="ARBA00019622"/>
    </source>
</evidence>
<comment type="subcellular location">
    <subcellularLocation>
        <location evidence="1">Nucleus</location>
    </subcellularLocation>
</comment>
<dbReference type="GO" id="GO:0006357">
    <property type="term" value="P:regulation of transcription by RNA polymerase II"/>
    <property type="evidence" value="ECO:0007669"/>
    <property type="project" value="InterPro"/>
</dbReference>
<gene>
    <name evidence="9" type="ORF">NEOLI_003664</name>
</gene>
<evidence type="ECO:0000256" key="2">
    <source>
        <dbReference type="ARBA" id="ARBA00010289"/>
    </source>
</evidence>
<evidence type="ECO:0000313" key="9">
    <source>
        <dbReference type="EMBL" id="OLL22252.1"/>
    </source>
</evidence>
<evidence type="ECO:0000256" key="7">
    <source>
        <dbReference type="ARBA" id="ARBA00032010"/>
    </source>
</evidence>
<dbReference type="PANTHER" id="PTHR46567">
    <property type="entry name" value="MEDIATOR OF RNA POLYMERASE II TRANSCRIPTION SUBUNIT 12"/>
    <property type="match status" value="1"/>
</dbReference>
<dbReference type="EMBL" id="LXFE01003595">
    <property type="protein sequence ID" value="OLL22252.1"/>
    <property type="molecule type" value="Genomic_DNA"/>
</dbReference>
<dbReference type="GO" id="GO:0016592">
    <property type="term" value="C:mediator complex"/>
    <property type="evidence" value="ECO:0007669"/>
    <property type="project" value="InterPro"/>
</dbReference>
<name>A0A1U7LI77_NEOID</name>
<dbReference type="SMART" id="SM01281">
    <property type="entry name" value="Med12"/>
    <property type="match status" value="1"/>
</dbReference>
<dbReference type="PANTHER" id="PTHR46567:SF1">
    <property type="entry name" value="MEDIATOR OF RNA POLYMERASE II TRANSCRIPTION SUBUNIT 12"/>
    <property type="match status" value="1"/>
</dbReference>
<sequence length="1160" mass="131636">MDRSHKSSFSKDSRFQSFDMKPPMTVASYSSCSSIGMYKNYRDVHSQGYPDFFPKKDITIEDTLSPNIVKNGFIDKAPVLGETSSAQTHLITSLRQPNSLSALSAFLISALNKRVENGKIMGQSTFKRPPRVTLTDPKREAWLRDLANSSLPLRRLSRSCPHGIRGIAILEQCLNKRIPLGRAVWLARCIGTNELRSLKRKGTTSVSINSSQHPWLVEWTSHVATFIKTVVEQERRHRDMPQGTRQWEEKLSYCLQFASRLYSENLINHEVFLEKLILQLQASDNGLVLHHLLIVKYFAKHIFTHGKLSMRLIEVIQARLVQIKDADMHPEGAQLVTERLQELLKRAPTLASSVRMTPAIKSPSRLQSPPASNIRHILDSANIPFDIAHITMRCFETGGTEEEIVHNICQWAITPFRTGRYRLFLAGSILVHFQKEKPSTFNVHNLLAKFLGEYTANRVENSDSIYLMYGEFVRLKIFSYSKYMRSLIAKGTITSHQSSGPRSRRHSIPLIEIAAGELPNAIRNQRNSVLLNLYDPKDLCDQGLILIKEHLKSYLFEPDSIFMDSLYESSFLDEIRRLNRSLKSSLAAWIIRQIQTNGFSNLSCILFDHVQFLLQTLQEYQALRTVLANLEMTADRQVAVDFLRNCTHASSLRSSILCLERYLDIFLLFEKPTCFAVCLSQKLQSIQFEILVEKRALATVRKIGKHLVHIDPPFQQILNELNLRISEAMLNVYLTPASDIGLDLQTTKDRANDISKAMAALEPSDANTVAHAFRAIMEVFNDGFQPDDTHTWTYSNIVEHVAECNRCAFDVAVSEYLASQLAEGTSSENLKPQLAFLLAHGATTLSNVINAVLDHAGEQLAVQAEKTTLLLQLFNLENPSMSRLTISDFLSFRFAIMQPDNNALTALYRLLDYIIRVEAGNSQTQGDFEIAPTSTFVELWRRSFCTLTEQIFSDFLLRHESTCEKRILLRLFRCLRGLNGSCQPLQQLVECLDEADEISNTILAYEISLIFSLAGIDDELTVTSVIETYIQNLRISAMNHQYHGNELTSNLSSSSKQMLFSHIETQLMLVFDMLSTKPCEEGVIERTKTYFLIIESLLSNCSFVDETIKVPTLASETLVKLRETTSKVVVFLQELHNASDIDKMDIDKSSAFGEEDCLRR</sequence>
<evidence type="ECO:0000256" key="6">
    <source>
        <dbReference type="ARBA" id="ARBA00023242"/>
    </source>
</evidence>
<keyword evidence="6" id="KW-0539">Nucleus</keyword>
<reference evidence="9 10" key="1">
    <citation type="submission" date="2016-04" db="EMBL/GenBank/DDBJ databases">
        <title>Evolutionary innovation and constraint leading to complex multicellularity in the Ascomycota.</title>
        <authorList>
            <person name="Cisse O."/>
            <person name="Nguyen A."/>
            <person name="Hewitt D.A."/>
            <person name="Jedd G."/>
            <person name="Stajich J.E."/>
        </authorList>
    </citation>
    <scope>NUCLEOTIDE SEQUENCE [LARGE SCALE GENOMIC DNA]</scope>
    <source>
        <strain evidence="9 10">DAH-3</strain>
    </source>
</reference>
<dbReference type="Proteomes" id="UP000186594">
    <property type="component" value="Unassembled WGS sequence"/>
</dbReference>
<proteinExistence type="inferred from homology"/>
<evidence type="ECO:0000256" key="5">
    <source>
        <dbReference type="ARBA" id="ARBA00023163"/>
    </source>
</evidence>
<dbReference type="OrthoDB" id="20828at2759"/>
<comment type="caution">
    <text evidence="9">The sequence shown here is derived from an EMBL/GenBank/DDBJ whole genome shotgun (WGS) entry which is preliminary data.</text>
</comment>
<accession>A0A1U7LI77</accession>
<dbReference type="Pfam" id="PF09497">
    <property type="entry name" value="Med12"/>
    <property type="match status" value="1"/>
</dbReference>
<evidence type="ECO:0000259" key="8">
    <source>
        <dbReference type="SMART" id="SM01281"/>
    </source>
</evidence>
<feature type="domain" description="Mediator complex subunit Med12" evidence="8">
    <location>
        <begin position="125"/>
        <end position="188"/>
    </location>
</feature>
<dbReference type="InterPro" id="IPR019035">
    <property type="entry name" value="Mediator_Med12"/>
</dbReference>
<keyword evidence="4" id="KW-0805">Transcription regulation</keyword>
<evidence type="ECO:0000313" key="10">
    <source>
        <dbReference type="Proteomes" id="UP000186594"/>
    </source>
</evidence>
<comment type="similarity">
    <text evidence="2">Belongs to the Mediator complex subunit 12 family.</text>
</comment>
<protein>
    <recommendedName>
        <fullName evidence="3">Mediator of RNA polymerase II transcription subunit 12</fullName>
    </recommendedName>
    <alternativeName>
        <fullName evidence="7">Mediator complex subunit 12</fullName>
    </alternativeName>
</protein>
<dbReference type="GO" id="GO:0003712">
    <property type="term" value="F:transcription coregulator activity"/>
    <property type="evidence" value="ECO:0007669"/>
    <property type="project" value="InterPro"/>
</dbReference>
<evidence type="ECO:0000256" key="4">
    <source>
        <dbReference type="ARBA" id="ARBA00023015"/>
    </source>
</evidence>
<keyword evidence="5" id="KW-0804">Transcription</keyword>